<sequence>MEHLKSKRTSRRAQNARIINKASAVVTNLASYDQLNSMHERLKANSDELRSLNNEIELHSPDDEFQTEYNRLQIMKTTRRLFSLSS</sequence>
<dbReference type="Proteomes" id="UP000821845">
    <property type="component" value="Chromosome 5"/>
</dbReference>
<dbReference type="EMBL" id="CM023485">
    <property type="protein sequence ID" value="KAH6930111.1"/>
    <property type="molecule type" value="Genomic_DNA"/>
</dbReference>
<evidence type="ECO:0000313" key="2">
    <source>
        <dbReference type="Proteomes" id="UP000821845"/>
    </source>
</evidence>
<protein>
    <submittedName>
        <fullName evidence="1">Uncharacterized protein</fullName>
    </submittedName>
</protein>
<evidence type="ECO:0000313" key="1">
    <source>
        <dbReference type="EMBL" id="KAH6930111.1"/>
    </source>
</evidence>
<accession>A0ACB7S835</accession>
<gene>
    <name evidence="1" type="ORF">HPB50_009655</name>
</gene>
<keyword evidence="2" id="KW-1185">Reference proteome</keyword>
<reference evidence="1" key="1">
    <citation type="submission" date="2020-05" db="EMBL/GenBank/DDBJ databases">
        <title>Large-scale comparative analyses of tick genomes elucidate their genetic diversity and vector capacities.</title>
        <authorList>
            <person name="Jia N."/>
            <person name="Wang J."/>
            <person name="Shi W."/>
            <person name="Du L."/>
            <person name="Sun Y."/>
            <person name="Zhan W."/>
            <person name="Jiang J."/>
            <person name="Wang Q."/>
            <person name="Zhang B."/>
            <person name="Ji P."/>
            <person name="Sakyi L.B."/>
            <person name="Cui X."/>
            <person name="Yuan T."/>
            <person name="Jiang B."/>
            <person name="Yang W."/>
            <person name="Lam T.T.-Y."/>
            <person name="Chang Q."/>
            <person name="Ding S."/>
            <person name="Wang X."/>
            <person name="Zhu J."/>
            <person name="Ruan X."/>
            <person name="Zhao L."/>
            <person name="Wei J."/>
            <person name="Que T."/>
            <person name="Du C."/>
            <person name="Cheng J."/>
            <person name="Dai P."/>
            <person name="Han X."/>
            <person name="Huang E."/>
            <person name="Gao Y."/>
            <person name="Liu J."/>
            <person name="Shao H."/>
            <person name="Ye R."/>
            <person name="Li L."/>
            <person name="Wei W."/>
            <person name="Wang X."/>
            <person name="Wang C."/>
            <person name="Yang T."/>
            <person name="Huo Q."/>
            <person name="Li W."/>
            <person name="Guo W."/>
            <person name="Chen H."/>
            <person name="Zhou L."/>
            <person name="Ni X."/>
            <person name="Tian J."/>
            <person name="Zhou Y."/>
            <person name="Sheng Y."/>
            <person name="Liu T."/>
            <person name="Pan Y."/>
            <person name="Xia L."/>
            <person name="Li J."/>
            <person name="Zhao F."/>
            <person name="Cao W."/>
        </authorList>
    </citation>
    <scope>NUCLEOTIDE SEQUENCE</scope>
    <source>
        <strain evidence="1">Hyas-2018</strain>
    </source>
</reference>
<organism evidence="1 2">
    <name type="scientific">Hyalomma asiaticum</name>
    <name type="common">Tick</name>
    <dbReference type="NCBI Taxonomy" id="266040"/>
    <lineage>
        <taxon>Eukaryota</taxon>
        <taxon>Metazoa</taxon>
        <taxon>Ecdysozoa</taxon>
        <taxon>Arthropoda</taxon>
        <taxon>Chelicerata</taxon>
        <taxon>Arachnida</taxon>
        <taxon>Acari</taxon>
        <taxon>Parasitiformes</taxon>
        <taxon>Ixodida</taxon>
        <taxon>Ixodoidea</taxon>
        <taxon>Ixodidae</taxon>
        <taxon>Hyalomminae</taxon>
        <taxon>Hyalomma</taxon>
    </lineage>
</organism>
<proteinExistence type="predicted"/>
<comment type="caution">
    <text evidence="1">The sequence shown here is derived from an EMBL/GenBank/DDBJ whole genome shotgun (WGS) entry which is preliminary data.</text>
</comment>
<name>A0ACB7S835_HYAAI</name>